<evidence type="ECO:0000256" key="4">
    <source>
        <dbReference type="ARBA" id="ARBA00022723"/>
    </source>
</evidence>
<dbReference type="GO" id="GO:0046872">
    <property type="term" value="F:metal ion binding"/>
    <property type="evidence" value="ECO:0007669"/>
    <property type="project" value="UniProtKB-KW"/>
</dbReference>
<dbReference type="GO" id="GO:0004659">
    <property type="term" value="F:prenyltransferase activity"/>
    <property type="evidence" value="ECO:0007669"/>
    <property type="project" value="InterPro"/>
</dbReference>
<keyword evidence="5" id="KW-0460">Magnesium</keyword>
<organism evidence="9 10">
    <name type="scientific">Aurantimonas aggregata</name>
    <dbReference type="NCBI Taxonomy" id="2047720"/>
    <lineage>
        <taxon>Bacteria</taxon>
        <taxon>Pseudomonadati</taxon>
        <taxon>Pseudomonadota</taxon>
        <taxon>Alphaproteobacteria</taxon>
        <taxon>Hyphomicrobiales</taxon>
        <taxon>Aurantimonadaceae</taxon>
        <taxon>Aurantimonas</taxon>
    </lineage>
</organism>
<dbReference type="Proteomes" id="UP000476332">
    <property type="component" value="Unassembled WGS sequence"/>
</dbReference>
<dbReference type="SUPFAM" id="SSF48576">
    <property type="entry name" value="Terpenoid synthases"/>
    <property type="match status" value="1"/>
</dbReference>
<dbReference type="CDD" id="cd00685">
    <property type="entry name" value="Trans_IPPS_HT"/>
    <property type="match status" value="1"/>
</dbReference>
<dbReference type="InterPro" id="IPR000092">
    <property type="entry name" value="Polyprenyl_synt"/>
</dbReference>
<dbReference type="GO" id="GO:0016114">
    <property type="term" value="P:terpenoid biosynthetic process"/>
    <property type="evidence" value="ECO:0007669"/>
    <property type="project" value="UniProtKB-ARBA"/>
</dbReference>
<dbReference type="SFLD" id="SFLDS00005">
    <property type="entry name" value="Isoprenoid_Synthase_Type_I"/>
    <property type="match status" value="1"/>
</dbReference>
<evidence type="ECO:0000256" key="5">
    <source>
        <dbReference type="ARBA" id="ARBA00022842"/>
    </source>
</evidence>
<name>A0A6L9ME56_9HYPH</name>
<keyword evidence="3 8" id="KW-0808">Transferase</keyword>
<evidence type="ECO:0000313" key="9">
    <source>
        <dbReference type="EMBL" id="NDV86037.1"/>
    </source>
</evidence>
<keyword evidence="10" id="KW-1185">Reference proteome</keyword>
<evidence type="ECO:0000256" key="7">
    <source>
        <dbReference type="ARBA" id="ARBA00069024"/>
    </source>
</evidence>
<comment type="cofactor">
    <cofactor evidence="1">
        <name>Mg(2+)</name>
        <dbReference type="ChEBI" id="CHEBI:18420"/>
    </cofactor>
</comment>
<sequence>MTVDLKSGVAVYVRKIDQRLADLIPRALPGQTQLDAAIAASVLAPGKRLRPLMTAIAAEDLGGNLGPAIDAGCAVEMVHAASLILDDLPSMDDATMRRGQPAVHITYGEDVAVLASIGVLAGAFEMLTTIETLPPAARTECIRLLTRAVGVGGLVGGQFEDLRGGRAARPVADIAVANGLKTGSLFSAAVEIGAVVAGADAMTRTRLREFAAELGHAFQLLDDLLDGGSSAITIGKDIGKDVGKSTIVSMLGRPSVVHRIDRHVETAHARLNDVFGPAGRMHILVGAIFDTTLRARMAEAAGSEAGLREQEAGAR</sequence>
<dbReference type="AlphaFoldDB" id="A0A6L9ME56"/>
<dbReference type="PANTHER" id="PTHR43281:SF1">
    <property type="entry name" value="FARNESYL DIPHOSPHATE SYNTHASE"/>
    <property type="match status" value="1"/>
</dbReference>
<dbReference type="PROSITE" id="PS00723">
    <property type="entry name" value="POLYPRENYL_SYNTHASE_1"/>
    <property type="match status" value="1"/>
</dbReference>
<proteinExistence type="inferred from homology"/>
<comment type="caution">
    <text evidence="9">The sequence shown here is derived from an EMBL/GenBank/DDBJ whole genome shotgun (WGS) entry which is preliminary data.</text>
</comment>
<gene>
    <name evidence="9" type="ORF">GTW51_04895</name>
</gene>
<evidence type="ECO:0000256" key="1">
    <source>
        <dbReference type="ARBA" id="ARBA00001946"/>
    </source>
</evidence>
<dbReference type="EMBL" id="JAAAMJ010000002">
    <property type="protein sequence ID" value="NDV86037.1"/>
    <property type="molecule type" value="Genomic_DNA"/>
</dbReference>
<dbReference type="PANTHER" id="PTHR43281">
    <property type="entry name" value="FARNESYL DIPHOSPHATE SYNTHASE"/>
    <property type="match status" value="1"/>
</dbReference>
<protein>
    <recommendedName>
        <fullName evidence="7">Probable farnesyl diphosphate synthase</fullName>
    </recommendedName>
</protein>
<dbReference type="Gene3D" id="1.10.600.10">
    <property type="entry name" value="Farnesyl Diphosphate Synthase"/>
    <property type="match status" value="1"/>
</dbReference>
<reference evidence="9 10" key="1">
    <citation type="submission" date="2020-01" db="EMBL/GenBank/DDBJ databases">
        <title>Genomes of bacteria type strains.</title>
        <authorList>
            <person name="Chen J."/>
            <person name="Zhu S."/>
            <person name="Chen J."/>
        </authorList>
    </citation>
    <scope>NUCLEOTIDE SEQUENCE [LARGE SCALE GENOMIC DNA]</scope>
    <source>
        <strain evidence="9 10">KCTC 52919</strain>
    </source>
</reference>
<evidence type="ECO:0000256" key="6">
    <source>
        <dbReference type="ARBA" id="ARBA00023229"/>
    </source>
</evidence>
<keyword evidence="4" id="KW-0479">Metal-binding</keyword>
<dbReference type="InterPro" id="IPR008949">
    <property type="entry name" value="Isoprenoid_synthase_dom_sf"/>
</dbReference>
<dbReference type="FunFam" id="1.10.600.10:FF:000001">
    <property type="entry name" value="Geranylgeranyl diphosphate synthase"/>
    <property type="match status" value="1"/>
</dbReference>
<dbReference type="Pfam" id="PF00348">
    <property type="entry name" value="polyprenyl_synt"/>
    <property type="match status" value="1"/>
</dbReference>
<dbReference type="PROSITE" id="PS00444">
    <property type="entry name" value="POLYPRENYL_SYNTHASE_2"/>
    <property type="match status" value="1"/>
</dbReference>
<dbReference type="RefSeq" id="WP_163042788.1">
    <property type="nucleotide sequence ID" value="NZ_JAAAMJ010000002.1"/>
</dbReference>
<dbReference type="InterPro" id="IPR033749">
    <property type="entry name" value="Polyprenyl_synt_CS"/>
</dbReference>
<evidence type="ECO:0000256" key="8">
    <source>
        <dbReference type="RuleBase" id="RU004466"/>
    </source>
</evidence>
<evidence type="ECO:0000313" key="10">
    <source>
        <dbReference type="Proteomes" id="UP000476332"/>
    </source>
</evidence>
<keyword evidence="6" id="KW-0414">Isoprene biosynthesis</keyword>
<evidence type="ECO:0000256" key="3">
    <source>
        <dbReference type="ARBA" id="ARBA00022679"/>
    </source>
</evidence>
<comment type="similarity">
    <text evidence="2 8">Belongs to the FPP/GGPP synthase family.</text>
</comment>
<evidence type="ECO:0000256" key="2">
    <source>
        <dbReference type="ARBA" id="ARBA00006706"/>
    </source>
</evidence>
<accession>A0A6L9ME56</accession>